<name>A0ABS0SRF3_9CAUL</name>
<gene>
    <name evidence="6" type="ORF">I4Q42_00270</name>
</gene>
<dbReference type="RefSeq" id="WP_198574075.1">
    <property type="nucleotide sequence ID" value="NZ_JADWOX010000001.1"/>
</dbReference>
<evidence type="ECO:0000259" key="5">
    <source>
        <dbReference type="PROSITE" id="PS50931"/>
    </source>
</evidence>
<evidence type="ECO:0000256" key="2">
    <source>
        <dbReference type="ARBA" id="ARBA00023015"/>
    </source>
</evidence>
<evidence type="ECO:0000313" key="7">
    <source>
        <dbReference type="Proteomes" id="UP000639859"/>
    </source>
</evidence>
<evidence type="ECO:0000256" key="1">
    <source>
        <dbReference type="ARBA" id="ARBA00009437"/>
    </source>
</evidence>
<dbReference type="InterPro" id="IPR036390">
    <property type="entry name" value="WH_DNA-bd_sf"/>
</dbReference>
<dbReference type="InterPro" id="IPR005119">
    <property type="entry name" value="LysR_subst-bd"/>
</dbReference>
<dbReference type="EMBL" id="JADWOX010000001">
    <property type="protein sequence ID" value="MBI1682098.1"/>
    <property type="molecule type" value="Genomic_DNA"/>
</dbReference>
<reference evidence="6 7" key="1">
    <citation type="submission" date="2020-11" db="EMBL/GenBank/DDBJ databases">
        <title>genome sequence of strain KACC 18849.</title>
        <authorList>
            <person name="Gao J."/>
            <person name="Zhang X."/>
        </authorList>
    </citation>
    <scope>NUCLEOTIDE SEQUENCE [LARGE SCALE GENOMIC DNA]</scope>
    <source>
        <strain evidence="6 7">KACC 18849</strain>
    </source>
</reference>
<comment type="similarity">
    <text evidence="1">Belongs to the LysR transcriptional regulatory family.</text>
</comment>
<sequence length="295" mass="31140">MELRHIRYFLAVAEERNFTRAAARVGIGQPPLSQQIKDLETELGVQLFRRLPGGAELTEAGKAFHAAVRTLPDQAGAAAVLAQRAARGETGVLRLGFTGSASLHPVVSSAVRAYRRLYPEVELSLTESNSTHLSDHLADGALDAAFLRPGSVSLEGLAVHDLVDEPMIAVLPAGHPAAASDPVDLSLLRGEPLIMTPRELGPTVHDAALEAFRASGVEPVLGQPAPQMASVIVLVAAELGVSIVPASMRQLAVEGVAYREIAGQTPVARLSLASAKTPSPALRNFIQVMRPSFRG</sequence>
<proteinExistence type="inferred from homology"/>
<dbReference type="Pfam" id="PF00126">
    <property type="entry name" value="HTH_1"/>
    <property type="match status" value="1"/>
</dbReference>
<dbReference type="SUPFAM" id="SSF46785">
    <property type="entry name" value="Winged helix' DNA-binding domain"/>
    <property type="match status" value="1"/>
</dbReference>
<dbReference type="Pfam" id="PF03466">
    <property type="entry name" value="LysR_substrate"/>
    <property type="match status" value="1"/>
</dbReference>
<dbReference type="PANTHER" id="PTHR30346:SF30">
    <property type="entry name" value="SMALL NEUTRAL PROTEASE REGULATORY PROTEIN"/>
    <property type="match status" value="1"/>
</dbReference>
<dbReference type="InterPro" id="IPR000847">
    <property type="entry name" value="LysR_HTH_N"/>
</dbReference>
<comment type="caution">
    <text evidence="6">The sequence shown here is derived from an EMBL/GenBank/DDBJ whole genome shotgun (WGS) entry which is preliminary data.</text>
</comment>
<keyword evidence="2" id="KW-0805">Transcription regulation</keyword>
<dbReference type="PRINTS" id="PR00039">
    <property type="entry name" value="HTHLYSR"/>
</dbReference>
<evidence type="ECO:0000256" key="3">
    <source>
        <dbReference type="ARBA" id="ARBA00023125"/>
    </source>
</evidence>
<organism evidence="6 7">
    <name type="scientific">Caulobacter hibisci</name>
    <dbReference type="NCBI Taxonomy" id="2035993"/>
    <lineage>
        <taxon>Bacteria</taxon>
        <taxon>Pseudomonadati</taxon>
        <taxon>Pseudomonadota</taxon>
        <taxon>Alphaproteobacteria</taxon>
        <taxon>Caulobacterales</taxon>
        <taxon>Caulobacteraceae</taxon>
        <taxon>Caulobacter</taxon>
    </lineage>
</organism>
<keyword evidence="4" id="KW-0804">Transcription</keyword>
<dbReference type="PROSITE" id="PS50931">
    <property type="entry name" value="HTH_LYSR"/>
    <property type="match status" value="1"/>
</dbReference>
<protein>
    <submittedName>
        <fullName evidence="6">LysR family transcriptional regulator</fullName>
    </submittedName>
</protein>
<dbReference type="SUPFAM" id="SSF53850">
    <property type="entry name" value="Periplasmic binding protein-like II"/>
    <property type="match status" value="1"/>
</dbReference>
<dbReference type="Proteomes" id="UP000639859">
    <property type="component" value="Unassembled WGS sequence"/>
</dbReference>
<dbReference type="InterPro" id="IPR036388">
    <property type="entry name" value="WH-like_DNA-bd_sf"/>
</dbReference>
<keyword evidence="3" id="KW-0238">DNA-binding</keyword>
<dbReference type="InterPro" id="IPR037410">
    <property type="entry name" value="BudR_PBP2"/>
</dbReference>
<feature type="domain" description="HTH lysR-type" evidence="5">
    <location>
        <begin position="1"/>
        <end position="58"/>
    </location>
</feature>
<evidence type="ECO:0000313" key="6">
    <source>
        <dbReference type="EMBL" id="MBI1682098.1"/>
    </source>
</evidence>
<keyword evidence="7" id="KW-1185">Reference proteome</keyword>
<dbReference type="Gene3D" id="1.10.10.10">
    <property type="entry name" value="Winged helix-like DNA-binding domain superfamily/Winged helix DNA-binding domain"/>
    <property type="match status" value="1"/>
</dbReference>
<dbReference type="CDD" id="cd08451">
    <property type="entry name" value="PBP2_BudR"/>
    <property type="match status" value="1"/>
</dbReference>
<evidence type="ECO:0000256" key="4">
    <source>
        <dbReference type="ARBA" id="ARBA00023163"/>
    </source>
</evidence>
<accession>A0ABS0SRF3</accession>
<dbReference type="PANTHER" id="PTHR30346">
    <property type="entry name" value="TRANSCRIPTIONAL DUAL REGULATOR HCAR-RELATED"/>
    <property type="match status" value="1"/>
</dbReference>
<dbReference type="Gene3D" id="3.40.190.10">
    <property type="entry name" value="Periplasmic binding protein-like II"/>
    <property type="match status" value="2"/>
</dbReference>